<accession>A0A0R1VX35</accession>
<keyword evidence="3" id="KW-1185">Reference proteome</keyword>
<keyword evidence="1" id="KW-0472">Membrane</keyword>
<evidence type="ECO:0000256" key="1">
    <source>
        <dbReference type="SAM" id="Phobius"/>
    </source>
</evidence>
<dbReference type="AlphaFoldDB" id="A0A0R1VX35"/>
<dbReference type="STRING" id="1423807.FD16_GL001475"/>
<sequence length="62" mass="7243">MSKPEKKLLDKDIEERFEYEKRFVIDPDHEFSKSTIIQIGISIMLVLIVMGSLIYTLVKILS</sequence>
<dbReference type="Proteomes" id="UP000051820">
    <property type="component" value="Unassembled WGS sequence"/>
</dbReference>
<dbReference type="PATRIC" id="fig|1423807.3.peg.1509"/>
<protein>
    <submittedName>
        <fullName evidence="2">Uncharacterized protein</fullName>
    </submittedName>
</protein>
<organism evidence="2 3">
    <name type="scientific">Paucilactobacillus suebicus DSM 5007 = KCTC 3549</name>
    <dbReference type="NCBI Taxonomy" id="1423807"/>
    <lineage>
        <taxon>Bacteria</taxon>
        <taxon>Bacillati</taxon>
        <taxon>Bacillota</taxon>
        <taxon>Bacilli</taxon>
        <taxon>Lactobacillales</taxon>
        <taxon>Lactobacillaceae</taxon>
        <taxon>Paucilactobacillus</taxon>
    </lineage>
</organism>
<keyword evidence="1" id="KW-1133">Transmembrane helix</keyword>
<name>A0A0R1VX35_9LACO</name>
<proteinExistence type="predicted"/>
<keyword evidence="1" id="KW-0812">Transmembrane</keyword>
<evidence type="ECO:0000313" key="2">
    <source>
        <dbReference type="EMBL" id="KRM09935.1"/>
    </source>
</evidence>
<gene>
    <name evidence="2" type="ORF">FD16_GL001475</name>
</gene>
<dbReference type="RefSeq" id="WP_010622585.1">
    <property type="nucleotide sequence ID" value="NZ_AZGF01000032.1"/>
</dbReference>
<evidence type="ECO:0000313" key="3">
    <source>
        <dbReference type="Proteomes" id="UP000051820"/>
    </source>
</evidence>
<dbReference type="OrthoDB" id="9992443at2"/>
<reference evidence="2 3" key="1">
    <citation type="journal article" date="2015" name="Genome Announc.">
        <title>Expanding the biotechnology potential of lactobacilli through comparative genomics of 213 strains and associated genera.</title>
        <authorList>
            <person name="Sun Z."/>
            <person name="Harris H.M."/>
            <person name="McCann A."/>
            <person name="Guo C."/>
            <person name="Argimon S."/>
            <person name="Zhang W."/>
            <person name="Yang X."/>
            <person name="Jeffery I.B."/>
            <person name="Cooney J.C."/>
            <person name="Kagawa T.F."/>
            <person name="Liu W."/>
            <person name="Song Y."/>
            <person name="Salvetti E."/>
            <person name="Wrobel A."/>
            <person name="Rasinkangas P."/>
            <person name="Parkhill J."/>
            <person name="Rea M.C."/>
            <person name="O'Sullivan O."/>
            <person name="Ritari J."/>
            <person name="Douillard F.P."/>
            <person name="Paul Ross R."/>
            <person name="Yang R."/>
            <person name="Briner A.E."/>
            <person name="Felis G.E."/>
            <person name="de Vos W.M."/>
            <person name="Barrangou R."/>
            <person name="Klaenhammer T.R."/>
            <person name="Caufield P.W."/>
            <person name="Cui Y."/>
            <person name="Zhang H."/>
            <person name="O'Toole P.W."/>
        </authorList>
    </citation>
    <scope>NUCLEOTIDE SEQUENCE [LARGE SCALE GENOMIC DNA]</scope>
    <source>
        <strain evidence="2 3">DSM 5007</strain>
    </source>
</reference>
<dbReference type="EMBL" id="AZGF01000032">
    <property type="protein sequence ID" value="KRM09935.1"/>
    <property type="molecule type" value="Genomic_DNA"/>
</dbReference>
<comment type="caution">
    <text evidence="2">The sequence shown here is derived from an EMBL/GenBank/DDBJ whole genome shotgun (WGS) entry which is preliminary data.</text>
</comment>
<feature type="transmembrane region" description="Helical" evidence="1">
    <location>
        <begin position="36"/>
        <end position="58"/>
    </location>
</feature>